<dbReference type="Pfam" id="PF00440">
    <property type="entry name" value="TetR_N"/>
    <property type="match status" value="1"/>
</dbReference>
<dbReference type="PANTHER" id="PTHR43479:SF11">
    <property type="entry name" value="ACREF_ENVCD OPERON REPRESSOR-RELATED"/>
    <property type="match status" value="1"/>
</dbReference>
<dbReference type="Gene3D" id="1.10.357.10">
    <property type="entry name" value="Tetracycline Repressor, domain 2"/>
    <property type="match status" value="1"/>
</dbReference>
<gene>
    <name evidence="4" type="ordered locus">Awo_c27740</name>
</gene>
<protein>
    <submittedName>
        <fullName evidence="4">Transcriptional regulator TetR family</fullName>
    </submittedName>
</protein>
<name>H6LG49_ACEWD</name>
<dbReference type="InterPro" id="IPR050624">
    <property type="entry name" value="HTH-type_Tx_Regulator"/>
</dbReference>
<organism evidence="4 5">
    <name type="scientific">Acetobacterium woodii (strain ATCC 29683 / DSM 1030 / JCM 2381 / KCTC 1655 / WB1)</name>
    <dbReference type="NCBI Taxonomy" id="931626"/>
    <lineage>
        <taxon>Bacteria</taxon>
        <taxon>Bacillati</taxon>
        <taxon>Bacillota</taxon>
        <taxon>Clostridia</taxon>
        <taxon>Eubacteriales</taxon>
        <taxon>Eubacteriaceae</taxon>
        <taxon>Acetobacterium</taxon>
    </lineage>
</organism>
<feature type="DNA-binding region" description="H-T-H motif" evidence="2">
    <location>
        <begin position="33"/>
        <end position="52"/>
    </location>
</feature>
<keyword evidence="1 2" id="KW-0238">DNA-binding</keyword>
<dbReference type="GO" id="GO:0003677">
    <property type="term" value="F:DNA binding"/>
    <property type="evidence" value="ECO:0007669"/>
    <property type="project" value="UniProtKB-UniRule"/>
</dbReference>
<dbReference type="SUPFAM" id="SSF46689">
    <property type="entry name" value="Homeodomain-like"/>
    <property type="match status" value="1"/>
</dbReference>
<reference evidence="4 5" key="2">
    <citation type="journal article" date="2012" name="PLoS ONE">
        <title>An ancient pathway combining carbon dioxide fixation with the generation and utilization of a sodium ion gradient for ATP synthesis.</title>
        <authorList>
            <person name="Poehlein A."/>
            <person name="Schmidt S."/>
            <person name="Kaster A.K."/>
            <person name="Goenrich M."/>
            <person name="Vollmers J."/>
            <person name="Thurmer A."/>
            <person name="Bertsch J."/>
            <person name="Schuchmann K."/>
            <person name="Voigt B."/>
            <person name="Hecker M."/>
            <person name="Daniel R."/>
            <person name="Thauer R.K."/>
            <person name="Gottschalk G."/>
            <person name="Muller V."/>
        </authorList>
    </citation>
    <scope>NUCLEOTIDE SEQUENCE [LARGE SCALE GENOMIC DNA]</scope>
    <source>
        <strain evidence="5">ATCC 29683 / DSM 1030 / JCM 2381 / KCTC 1655 / WB1</strain>
    </source>
</reference>
<dbReference type="EMBL" id="CP002987">
    <property type="protein sequence ID" value="AFA49525.1"/>
    <property type="molecule type" value="Genomic_DNA"/>
</dbReference>
<evidence type="ECO:0000313" key="5">
    <source>
        <dbReference type="Proteomes" id="UP000007177"/>
    </source>
</evidence>
<dbReference type="eggNOG" id="COG1309">
    <property type="taxonomic scope" value="Bacteria"/>
</dbReference>
<dbReference type="InterPro" id="IPR001647">
    <property type="entry name" value="HTH_TetR"/>
</dbReference>
<dbReference type="PANTHER" id="PTHR43479">
    <property type="entry name" value="ACREF/ENVCD OPERON REPRESSOR-RELATED"/>
    <property type="match status" value="1"/>
</dbReference>
<evidence type="ECO:0000259" key="3">
    <source>
        <dbReference type="PROSITE" id="PS50977"/>
    </source>
</evidence>
<dbReference type="PRINTS" id="PR00455">
    <property type="entry name" value="HTHTETR"/>
</dbReference>
<accession>H6LG49</accession>
<evidence type="ECO:0000256" key="2">
    <source>
        <dbReference type="PROSITE-ProRule" id="PRU00335"/>
    </source>
</evidence>
<dbReference type="InterPro" id="IPR036271">
    <property type="entry name" value="Tet_transcr_reg_TetR-rel_C_sf"/>
</dbReference>
<reference evidence="5" key="1">
    <citation type="submission" date="2011-07" db="EMBL/GenBank/DDBJ databases">
        <title>Complete genome sequence of Acetobacterium woodii.</title>
        <authorList>
            <person name="Poehlein A."/>
            <person name="Schmidt S."/>
            <person name="Kaster A.-K."/>
            <person name="Goenrich M."/>
            <person name="Vollmers J."/>
            <person name="Thuermer A."/>
            <person name="Gottschalk G."/>
            <person name="Thauer R.K."/>
            <person name="Daniel R."/>
            <person name="Mueller V."/>
        </authorList>
    </citation>
    <scope>NUCLEOTIDE SEQUENCE [LARGE SCALE GENOMIC DNA]</scope>
    <source>
        <strain evidence="5">ATCC 29683 / DSM 1030 / JCM 2381 / KCTC 1655 / WB1</strain>
    </source>
</reference>
<dbReference type="RefSeq" id="WP_014357123.1">
    <property type="nucleotide sequence ID" value="NC_016894.1"/>
</dbReference>
<dbReference type="KEGG" id="awo:Awo_c27740"/>
<proteinExistence type="predicted"/>
<dbReference type="HOGENOM" id="CLU_069356_12_1_9"/>
<dbReference type="InterPro" id="IPR009057">
    <property type="entry name" value="Homeodomain-like_sf"/>
</dbReference>
<evidence type="ECO:0000256" key="1">
    <source>
        <dbReference type="ARBA" id="ARBA00023125"/>
    </source>
</evidence>
<dbReference type="Proteomes" id="UP000007177">
    <property type="component" value="Chromosome"/>
</dbReference>
<sequence>MGRRKKELTEFNRDSIIKIAETLFAKNGVENTTMNDIAKAAEYSKATLYVYFENKEEIVNCIILKSMKMLYDRIDTATQTGNDLLSRYYGICNELTAYCDEYPLYFQTILQEINVDVNNQATPPVFREIFELGEQINDLIGAFFKAGIKDGVFRADLKIPETVFIFWASLSGIILMAWNKQQYIEQTMETTKADFLTYSFDTLLNSILKEKNYE</sequence>
<dbReference type="STRING" id="931626.Awo_c27740"/>
<dbReference type="AlphaFoldDB" id="H6LG49"/>
<dbReference type="SUPFAM" id="SSF48498">
    <property type="entry name" value="Tetracyclin repressor-like, C-terminal domain"/>
    <property type="match status" value="1"/>
</dbReference>
<feature type="domain" description="HTH tetR-type" evidence="3">
    <location>
        <begin position="10"/>
        <end position="70"/>
    </location>
</feature>
<dbReference type="OrthoDB" id="9812484at2"/>
<dbReference type="Gene3D" id="1.10.10.60">
    <property type="entry name" value="Homeodomain-like"/>
    <property type="match status" value="1"/>
</dbReference>
<dbReference type="PROSITE" id="PS50977">
    <property type="entry name" value="HTH_TETR_2"/>
    <property type="match status" value="1"/>
</dbReference>
<evidence type="ECO:0000313" key="4">
    <source>
        <dbReference type="EMBL" id="AFA49525.1"/>
    </source>
</evidence>
<keyword evidence="5" id="KW-1185">Reference proteome</keyword>